<evidence type="ECO:0000313" key="2">
    <source>
        <dbReference type="EMBL" id="MCK9687298.1"/>
    </source>
</evidence>
<dbReference type="SUPFAM" id="SSF52540">
    <property type="entry name" value="P-loop containing nucleoside triphosphate hydrolases"/>
    <property type="match status" value="1"/>
</dbReference>
<dbReference type="AlphaFoldDB" id="A0A9X1YM75"/>
<gene>
    <name evidence="2" type="ORF">LPC04_16450</name>
</gene>
<sequence length="606" mass="66862">MSMQELKEGVAAAQGLKDLVKERAAVAAKTRVALGVFPPRFKGGQTTQTLSMFVIDGKAVAWEDAVKLAIARGWKWRIIGVEDGEYGVDLCDGKGPAAIVAMISDAQEQMDGGGQESNPIFKKMALEIIRAVFNLLRCYELTPDGKAEVARRKERLYSFAHVQDVAQSVLEADGRLFKIVDAINRAAVNPIAGKAIAKLVTSDLWSDIKFLRKDLPNRPADTVTSFLLNVHKMLSGTVSDPVIRKRFGAAGGNMLEIDDIWDDKTVTCFRLSFQTDIGDTAKLIGIMTLASIFARGGVRQLVQKDIGDVAKLAFVIDEMQEIVVSGYWGLANVTAMSRSWGFSFACATQGVKGIIKRIGDDATWQLINNLRTKIFTQTEAKEDQDIIIRLGGEAWRSLSTARGEFENYHQRLRIERGHMDESIRPLPVDSVDYTLSTSDVFGAPQRVEARSHEVVRLDKHGMMGDLQELAHASKFVSQADAQAGRDMAAEASAEYQAKRIELEMRNRQEDQLRTYYGGWEKKPLYTINDVSSLGMGQAIVFINRAGVLRTDKVDVNPDLAKMPVDRDIIIDVQAREVGNVPMEQIAQASSTAVLANRAQAKQPVAR</sequence>
<evidence type="ECO:0000313" key="3">
    <source>
        <dbReference type="Proteomes" id="UP001139353"/>
    </source>
</evidence>
<reference evidence="2" key="1">
    <citation type="submission" date="2021-11" db="EMBL/GenBank/DDBJ databases">
        <title>BS-T2-15 a new species belonging to the Comamonadaceae family isolated from the soil of a French oak forest.</title>
        <authorList>
            <person name="Mieszkin S."/>
            <person name="Alain K."/>
        </authorList>
    </citation>
    <scope>NUCLEOTIDE SEQUENCE</scope>
    <source>
        <strain evidence="2">BS-T2-15</strain>
    </source>
</reference>
<protein>
    <recommendedName>
        <fullName evidence="1">TraD/TraG TraM recognition site domain-containing protein</fullName>
    </recommendedName>
</protein>
<dbReference type="InterPro" id="IPR032689">
    <property type="entry name" value="TraG-D_C"/>
</dbReference>
<proteinExistence type="predicted"/>
<organism evidence="2 3">
    <name type="scientific">Scleromatobacter humisilvae</name>
    <dbReference type="NCBI Taxonomy" id="2897159"/>
    <lineage>
        <taxon>Bacteria</taxon>
        <taxon>Pseudomonadati</taxon>
        <taxon>Pseudomonadota</taxon>
        <taxon>Betaproteobacteria</taxon>
        <taxon>Burkholderiales</taxon>
        <taxon>Sphaerotilaceae</taxon>
        <taxon>Scleromatobacter</taxon>
    </lineage>
</organism>
<dbReference type="RefSeq" id="WP_275683338.1">
    <property type="nucleotide sequence ID" value="NZ_JAJLJH010000004.1"/>
</dbReference>
<dbReference type="Gene3D" id="3.40.50.300">
    <property type="entry name" value="P-loop containing nucleotide triphosphate hydrolases"/>
    <property type="match status" value="1"/>
</dbReference>
<evidence type="ECO:0000259" key="1">
    <source>
        <dbReference type="Pfam" id="PF12696"/>
    </source>
</evidence>
<name>A0A9X1YM75_9BURK</name>
<dbReference type="Proteomes" id="UP001139353">
    <property type="component" value="Unassembled WGS sequence"/>
</dbReference>
<keyword evidence="3" id="KW-1185">Reference proteome</keyword>
<dbReference type="EMBL" id="JAJLJH010000004">
    <property type="protein sequence ID" value="MCK9687298.1"/>
    <property type="molecule type" value="Genomic_DNA"/>
</dbReference>
<dbReference type="InterPro" id="IPR027417">
    <property type="entry name" value="P-loop_NTPase"/>
</dbReference>
<comment type="caution">
    <text evidence="2">The sequence shown here is derived from an EMBL/GenBank/DDBJ whole genome shotgun (WGS) entry which is preliminary data.</text>
</comment>
<dbReference type="Pfam" id="PF12696">
    <property type="entry name" value="TraG-D_C"/>
    <property type="match status" value="1"/>
</dbReference>
<accession>A0A9X1YM75</accession>
<feature type="domain" description="TraD/TraG TraM recognition site" evidence="1">
    <location>
        <begin position="312"/>
        <end position="394"/>
    </location>
</feature>